<keyword evidence="2" id="KW-0597">Phosphoprotein</keyword>
<protein>
    <submittedName>
        <fullName evidence="5">Uncharacterized protein</fullName>
    </submittedName>
</protein>
<feature type="region of interest" description="Disordered" evidence="4">
    <location>
        <begin position="374"/>
        <end position="759"/>
    </location>
</feature>
<evidence type="ECO:0000313" key="6">
    <source>
        <dbReference type="Proteomes" id="UP000226431"/>
    </source>
</evidence>
<feature type="compositionally biased region" description="Basic residues" evidence="4">
    <location>
        <begin position="19"/>
        <end position="30"/>
    </location>
</feature>
<dbReference type="Proteomes" id="UP000226431">
    <property type="component" value="Unassembled WGS sequence"/>
</dbReference>
<feature type="compositionally biased region" description="Basic residues" evidence="4">
    <location>
        <begin position="420"/>
        <end position="440"/>
    </location>
</feature>
<proteinExistence type="predicted"/>
<gene>
    <name evidence="5" type="ORF">CDD80_2300</name>
</gene>
<feature type="compositionally biased region" description="Basic and acidic residues" evidence="4">
    <location>
        <begin position="280"/>
        <end position="294"/>
    </location>
</feature>
<dbReference type="Pfam" id="PF04615">
    <property type="entry name" value="Utp14"/>
    <property type="match status" value="1"/>
</dbReference>
<feature type="compositionally biased region" description="Basic and acidic residues" evidence="4">
    <location>
        <begin position="578"/>
        <end position="596"/>
    </location>
</feature>
<comment type="subcellular location">
    <subcellularLocation>
        <location evidence="1">Nucleus</location>
        <location evidence="1">Nucleolus</location>
    </subcellularLocation>
</comment>
<keyword evidence="6" id="KW-1185">Reference proteome</keyword>
<feature type="compositionally biased region" description="Basic and acidic residues" evidence="4">
    <location>
        <begin position="388"/>
        <end position="403"/>
    </location>
</feature>
<feature type="compositionally biased region" description="Acidic residues" evidence="4">
    <location>
        <begin position="201"/>
        <end position="223"/>
    </location>
</feature>
<feature type="compositionally biased region" description="Basic and acidic residues" evidence="4">
    <location>
        <begin position="441"/>
        <end position="452"/>
    </location>
</feature>
<feature type="compositionally biased region" description="Basic and acidic residues" evidence="4">
    <location>
        <begin position="95"/>
        <end position="105"/>
    </location>
</feature>
<feature type="compositionally biased region" description="Basic and acidic residues" evidence="4">
    <location>
        <begin position="190"/>
        <end position="199"/>
    </location>
</feature>
<reference evidence="5 6" key="1">
    <citation type="submission" date="2017-06" db="EMBL/GenBank/DDBJ databases">
        <title>Ant-infecting Ophiocordyceps genomes reveal a high diversity of potential behavioral manipulation genes and a possible major role for enterotoxins.</title>
        <authorList>
            <person name="De Bekker C."/>
            <person name="Evans H.C."/>
            <person name="Brachmann A."/>
            <person name="Hughes D.P."/>
        </authorList>
    </citation>
    <scope>NUCLEOTIDE SEQUENCE [LARGE SCALE GENOMIC DNA]</scope>
    <source>
        <strain evidence="5 6">Map16</strain>
    </source>
</reference>
<evidence type="ECO:0000256" key="3">
    <source>
        <dbReference type="ARBA" id="ARBA00023242"/>
    </source>
</evidence>
<dbReference type="InterPro" id="IPR006709">
    <property type="entry name" value="SSU_processome_Utp14"/>
</dbReference>
<dbReference type="PANTHER" id="PTHR14150:SF12">
    <property type="entry name" value="U3 SMALL NUCLEOLAR RNA-ASSOCIATED PROTEIN 14 HOMOLOG A"/>
    <property type="match status" value="1"/>
</dbReference>
<feature type="compositionally biased region" description="Basic and acidic residues" evidence="4">
    <location>
        <begin position="634"/>
        <end position="649"/>
    </location>
</feature>
<sequence length="907" mass="100776">MPGRQAHGRPLLAAQKAKSSSKKSKARSHKNALDAFGIALERFPSRQTKTPRARQLDAETESERKHGRNEDGGMEEEDVDDEPKRKKSKASSGAVREDAGEHGSDSEGNEWMMGGLASGHEDSEIESDDAFGESDDDKFQGYTFRGSKPKKDETDDSEGDSDDEEGETLGADAIDLATALDQFEEDDSEEPKGDEKSGSEESGDDESEVSGESESEDGDEEADDKQLEAMRGLVSEYAGEGAEEGKAHQSGSKRKIGVGELGLASIDDPILKRSVKLMTKEAKEKRPGAAKKLDVPLPKRQQDRQDRAVAYEKTKETLDRWTETVKQNRRADHLIFPLPQNSATAGLDTTEMQTLTTKSATNELESTIMSIMDQSELSMQKQKQSKSKPQEFDDEGKLLSRKEAIKKRRMQREVMEREAKRAKRIKKIKSKAYHRVHRRQKERDEMAAKEAMEEAGEIDSEAEREAQDRRRALERVGQRHKESRWAKMGAKTKRAVWDDDFRQGLTEMARKDEELRRRKEGKKGDAEASDSDASSGSGDDSDDDDDDKLRRRLDKLEAQGAEEPTSGLMSMKFMQKAETARKKANDDLVRQIRRELDGEDETAGSEGETEVKDVGRRRFGGSGPVKTSRPVLDTPKRTARGEDTSREEGDAGLTTRDDEACEFVLSGEPASTAGAWSRGEARRSKIKGRVEELDVVSTTLIAKEASKTNPKAKASNRTKSKPHDDASNQPPTHDSDTSSTSSSDTDTDTDPTPNPGSQHALLTRAFASDAIATAFALEKSATQAADADKTIDTTLPGWGSWVGDGVSERDKSRHRHRFLTHIPGVKMEERRDAKLDKVIINEKRVKKNDAYLASHLPHPFESREQYERSLRLPIGPEWLTKSSFTQSVKPRVLMKQGVIAPMSKPMV</sequence>
<evidence type="ECO:0000256" key="2">
    <source>
        <dbReference type="ARBA" id="ARBA00022553"/>
    </source>
</evidence>
<evidence type="ECO:0000313" key="5">
    <source>
        <dbReference type="EMBL" id="PHH75545.1"/>
    </source>
</evidence>
<feature type="region of interest" description="Disordered" evidence="4">
    <location>
        <begin position="280"/>
        <end position="307"/>
    </location>
</feature>
<organism evidence="5 6">
    <name type="scientific">Ophiocordyceps camponoti-rufipedis</name>
    <dbReference type="NCBI Taxonomy" id="2004952"/>
    <lineage>
        <taxon>Eukaryota</taxon>
        <taxon>Fungi</taxon>
        <taxon>Dikarya</taxon>
        <taxon>Ascomycota</taxon>
        <taxon>Pezizomycotina</taxon>
        <taxon>Sordariomycetes</taxon>
        <taxon>Hypocreomycetidae</taxon>
        <taxon>Hypocreales</taxon>
        <taxon>Ophiocordycipitaceae</taxon>
        <taxon>Ophiocordyceps</taxon>
    </lineage>
</organism>
<accession>A0A2C5Z151</accession>
<feature type="compositionally biased region" description="Basic and acidic residues" evidence="4">
    <location>
        <begin position="461"/>
        <end position="485"/>
    </location>
</feature>
<feature type="compositionally biased region" description="Acidic residues" evidence="4">
    <location>
        <begin position="154"/>
        <end position="167"/>
    </location>
</feature>
<comment type="caution">
    <text evidence="5">The sequence shown here is derived from an EMBL/GenBank/DDBJ whole genome shotgun (WGS) entry which is preliminary data.</text>
</comment>
<feature type="region of interest" description="Disordered" evidence="4">
    <location>
        <begin position="1"/>
        <end position="261"/>
    </location>
</feature>
<dbReference type="AlphaFoldDB" id="A0A2C5Z151"/>
<dbReference type="GO" id="GO:0032040">
    <property type="term" value="C:small-subunit processome"/>
    <property type="evidence" value="ECO:0007669"/>
    <property type="project" value="InterPro"/>
</dbReference>
<dbReference type="OrthoDB" id="277439at2759"/>
<keyword evidence="3" id="KW-0539">Nucleus</keyword>
<dbReference type="STRING" id="2004952.A0A2C5Z151"/>
<evidence type="ECO:0000256" key="4">
    <source>
        <dbReference type="SAM" id="MobiDB-lite"/>
    </source>
</evidence>
<feature type="compositionally biased region" description="Basic and acidic residues" evidence="4">
    <location>
        <begin position="495"/>
        <end position="526"/>
    </location>
</feature>
<feature type="compositionally biased region" description="Basic and acidic residues" evidence="4">
    <location>
        <begin position="54"/>
        <end position="71"/>
    </location>
</feature>
<dbReference type="PANTHER" id="PTHR14150">
    <property type="entry name" value="U3 SMALL NUCLEOLAR RNA-ASSOCIATED PROTEIN 14"/>
    <property type="match status" value="1"/>
</dbReference>
<feature type="compositionally biased region" description="Acidic residues" evidence="4">
    <location>
        <begin position="123"/>
        <end position="136"/>
    </location>
</feature>
<feature type="compositionally biased region" description="Basic and acidic residues" evidence="4">
    <location>
        <begin position="679"/>
        <end position="692"/>
    </location>
</feature>
<name>A0A2C5Z151_9HYPO</name>
<evidence type="ECO:0000256" key="1">
    <source>
        <dbReference type="ARBA" id="ARBA00004604"/>
    </source>
</evidence>
<feature type="region of interest" description="Disordered" evidence="4">
    <location>
        <begin position="332"/>
        <end position="351"/>
    </location>
</feature>
<feature type="compositionally biased region" description="Acidic residues" evidence="4">
    <location>
        <begin position="72"/>
        <end position="81"/>
    </location>
</feature>
<dbReference type="EMBL" id="NJES01000210">
    <property type="protein sequence ID" value="PHH75545.1"/>
    <property type="molecule type" value="Genomic_DNA"/>
</dbReference>
<dbReference type="GO" id="GO:0006364">
    <property type="term" value="P:rRNA processing"/>
    <property type="evidence" value="ECO:0007669"/>
    <property type="project" value="InterPro"/>
</dbReference>